<feature type="region of interest" description="Disordered" evidence="1">
    <location>
        <begin position="370"/>
        <end position="418"/>
    </location>
</feature>
<feature type="compositionally biased region" description="Polar residues" evidence="1">
    <location>
        <begin position="303"/>
        <end position="313"/>
    </location>
</feature>
<evidence type="ECO:0000256" key="2">
    <source>
        <dbReference type="SAM" id="SignalP"/>
    </source>
</evidence>
<dbReference type="InterPro" id="IPR001938">
    <property type="entry name" value="Thaumatin"/>
</dbReference>
<proteinExistence type="predicted"/>
<organism evidence="4 5">
    <name type="scientific">Dictyobacter arantiisoli</name>
    <dbReference type="NCBI Taxonomy" id="2014874"/>
    <lineage>
        <taxon>Bacteria</taxon>
        <taxon>Bacillati</taxon>
        <taxon>Chloroflexota</taxon>
        <taxon>Ktedonobacteria</taxon>
        <taxon>Ktedonobacterales</taxon>
        <taxon>Dictyobacteraceae</taxon>
        <taxon>Dictyobacter</taxon>
    </lineage>
</organism>
<feature type="chain" id="PRO_5022695384" description="CBM56 domain-containing protein" evidence="2">
    <location>
        <begin position="32"/>
        <end position="499"/>
    </location>
</feature>
<dbReference type="InterPro" id="IPR047569">
    <property type="entry name" value="CBM56"/>
</dbReference>
<dbReference type="OrthoDB" id="954626at2"/>
<feature type="domain" description="CBM56" evidence="3">
    <location>
        <begin position="298"/>
        <end position="390"/>
    </location>
</feature>
<dbReference type="Gene3D" id="2.60.110.10">
    <property type="entry name" value="Thaumatin"/>
    <property type="match status" value="1"/>
</dbReference>
<dbReference type="GO" id="GO:0030246">
    <property type="term" value="F:carbohydrate binding"/>
    <property type="evidence" value="ECO:0007669"/>
    <property type="project" value="UniProtKB-UniRule"/>
</dbReference>
<name>A0A5A5TG52_9CHLR</name>
<keyword evidence="5" id="KW-1185">Reference proteome</keyword>
<dbReference type="Pfam" id="PF00314">
    <property type="entry name" value="Thaumatin"/>
    <property type="match status" value="1"/>
</dbReference>
<evidence type="ECO:0000313" key="4">
    <source>
        <dbReference type="EMBL" id="GCF10238.1"/>
    </source>
</evidence>
<dbReference type="InterPro" id="IPR037176">
    <property type="entry name" value="Osmotin/thaumatin-like_sf"/>
</dbReference>
<keyword evidence="2" id="KW-0732">Signal</keyword>
<dbReference type="SMART" id="SM00205">
    <property type="entry name" value="THN"/>
    <property type="match status" value="1"/>
</dbReference>
<feature type="domain" description="CBM56" evidence="3">
    <location>
        <begin position="407"/>
        <end position="498"/>
    </location>
</feature>
<dbReference type="Pfam" id="PF22184">
    <property type="entry name" value="CBM_56"/>
    <property type="match status" value="2"/>
</dbReference>
<dbReference type="AlphaFoldDB" id="A0A5A5TG52"/>
<protein>
    <recommendedName>
        <fullName evidence="3">CBM56 domain-containing protein</fullName>
    </recommendedName>
</protein>
<dbReference type="FunFam" id="2.60.110.10:FF:000004">
    <property type="entry name" value="THAUMATIN-LIKE PROTEIN 1"/>
    <property type="match status" value="1"/>
</dbReference>
<sequence>MKKPGKILSLLIVVLTTIATFLIVSLIPAHADSPTPPSGHTITFTNNTSETIWAAAAPNAGFATPANGGWVMDPGSTYSLTVADNWQGRFWGRTYCSFDASGTGNCETGSCGTVLQCNGATGVGPQTLAEFTLSGWGGNDFYDVSHVDGFNVPMTITPVGGAQPDPNNPYRCGVAGCGTDLNPNCPAALQDTDASGRIVGCKSACEVFGTDQYCCEGPYVGAACNPTTWPVNYAAYFKSQCPNAYSYAYDDATSTFTDTNANYAITFGPANGASPPAPIPVPVRVPVPTTPPALPPSSASSSGFNQGTDTPSSTQTLFWFQPNGWSADYVIVHYTDPNLGQQNVQMTYNSSTSRWEYTASGIDSGQGGTYSFTFSQNGQQTDTGSNSWTQGSGSAPPPPVVSASSSSSGPGYNQGADTSGGGQTLFWFQPNGWSADYVIVHYTDPNLGQQNVQMTYNSGSSRWEYTASSIGSGQGGTYSFTFSQNGQQTDTGSNSWTQP</sequence>
<dbReference type="PRINTS" id="PR00347">
    <property type="entry name" value="THAUMATIN"/>
</dbReference>
<dbReference type="PANTHER" id="PTHR31048">
    <property type="entry name" value="OS03G0233200 PROTEIN"/>
    <property type="match status" value="1"/>
</dbReference>
<accession>A0A5A5TG52</accession>
<feature type="compositionally biased region" description="Low complexity" evidence="1">
    <location>
        <begin position="401"/>
        <end position="411"/>
    </location>
</feature>
<feature type="region of interest" description="Disordered" evidence="1">
    <location>
        <begin position="287"/>
        <end position="313"/>
    </location>
</feature>
<comment type="caution">
    <text evidence="4">The sequence shown here is derived from an EMBL/GenBank/DDBJ whole genome shotgun (WGS) entry which is preliminary data.</text>
</comment>
<dbReference type="RefSeq" id="WP_149403129.1">
    <property type="nucleotide sequence ID" value="NZ_BIXY01000064.1"/>
</dbReference>
<evidence type="ECO:0000259" key="3">
    <source>
        <dbReference type="PROSITE" id="PS52005"/>
    </source>
</evidence>
<dbReference type="PROSITE" id="PS51367">
    <property type="entry name" value="THAUMATIN_2"/>
    <property type="match status" value="1"/>
</dbReference>
<dbReference type="Proteomes" id="UP000322530">
    <property type="component" value="Unassembled WGS sequence"/>
</dbReference>
<feature type="compositionally biased region" description="Polar residues" evidence="1">
    <location>
        <begin position="370"/>
        <end position="390"/>
    </location>
</feature>
<dbReference type="EMBL" id="BIXY01000064">
    <property type="protein sequence ID" value="GCF10238.1"/>
    <property type="molecule type" value="Genomic_DNA"/>
</dbReference>
<evidence type="ECO:0000313" key="5">
    <source>
        <dbReference type="Proteomes" id="UP000322530"/>
    </source>
</evidence>
<reference evidence="4 5" key="1">
    <citation type="submission" date="2019-01" db="EMBL/GenBank/DDBJ databases">
        <title>Draft genome sequence of Dictyobacter sp. Uno17.</title>
        <authorList>
            <person name="Wang C.M."/>
            <person name="Zheng Y."/>
            <person name="Sakai Y."/>
            <person name="Abe K."/>
            <person name="Yokota A."/>
            <person name="Yabe S."/>
        </authorList>
    </citation>
    <scope>NUCLEOTIDE SEQUENCE [LARGE SCALE GENOMIC DNA]</scope>
    <source>
        <strain evidence="4 5">Uno17</strain>
    </source>
</reference>
<dbReference type="PROSITE" id="PS52005">
    <property type="entry name" value="CBM56"/>
    <property type="match status" value="2"/>
</dbReference>
<gene>
    <name evidence="4" type="ORF">KDI_38020</name>
</gene>
<dbReference type="CDD" id="cd09218">
    <property type="entry name" value="TLP-PA"/>
    <property type="match status" value="1"/>
</dbReference>
<dbReference type="SUPFAM" id="SSF49870">
    <property type="entry name" value="Osmotin, thaumatin-like protein"/>
    <property type="match status" value="1"/>
</dbReference>
<evidence type="ECO:0000256" key="1">
    <source>
        <dbReference type="SAM" id="MobiDB-lite"/>
    </source>
</evidence>
<feature type="signal peptide" evidence="2">
    <location>
        <begin position="1"/>
        <end position="31"/>
    </location>
</feature>